<feature type="region of interest" description="Disordered" evidence="1">
    <location>
        <begin position="284"/>
        <end position="317"/>
    </location>
</feature>
<organism evidence="3 4">
    <name type="scientific">Chlorella ohadii</name>
    <dbReference type="NCBI Taxonomy" id="2649997"/>
    <lineage>
        <taxon>Eukaryota</taxon>
        <taxon>Viridiplantae</taxon>
        <taxon>Chlorophyta</taxon>
        <taxon>core chlorophytes</taxon>
        <taxon>Trebouxiophyceae</taxon>
        <taxon>Chlorellales</taxon>
        <taxon>Chlorellaceae</taxon>
        <taxon>Chlorella clade</taxon>
        <taxon>Chlorella</taxon>
    </lineage>
</organism>
<keyword evidence="2" id="KW-0472">Membrane</keyword>
<feature type="compositionally biased region" description="Low complexity" evidence="1">
    <location>
        <begin position="307"/>
        <end position="317"/>
    </location>
</feature>
<feature type="transmembrane region" description="Helical" evidence="2">
    <location>
        <begin position="348"/>
        <end position="367"/>
    </location>
</feature>
<name>A0AAD5DGR1_9CHLO</name>
<evidence type="ECO:0000313" key="4">
    <source>
        <dbReference type="Proteomes" id="UP001205105"/>
    </source>
</evidence>
<evidence type="ECO:0000313" key="3">
    <source>
        <dbReference type="EMBL" id="KAI7835861.1"/>
    </source>
</evidence>
<evidence type="ECO:0000256" key="2">
    <source>
        <dbReference type="SAM" id="Phobius"/>
    </source>
</evidence>
<dbReference type="EMBL" id="JADXDR010000220">
    <property type="protein sequence ID" value="KAI7835861.1"/>
    <property type="molecule type" value="Genomic_DNA"/>
</dbReference>
<keyword evidence="4" id="KW-1185">Reference proteome</keyword>
<accession>A0AAD5DGR1</accession>
<comment type="caution">
    <text evidence="3">The sequence shown here is derived from an EMBL/GenBank/DDBJ whole genome shotgun (WGS) entry which is preliminary data.</text>
</comment>
<proteinExistence type="predicted"/>
<reference evidence="3" key="1">
    <citation type="submission" date="2020-11" db="EMBL/GenBank/DDBJ databases">
        <title>Chlorella ohadii genome sequencing and assembly.</title>
        <authorList>
            <person name="Murik O."/>
            <person name="Treves H."/>
            <person name="Kedem I."/>
            <person name="Shotland Y."/>
            <person name="Kaplan A."/>
        </authorList>
    </citation>
    <scope>NUCLEOTIDE SEQUENCE</scope>
    <source>
        <strain evidence="3">1</strain>
    </source>
</reference>
<keyword evidence="2" id="KW-1133">Transmembrane helix</keyword>
<sequence>MALAAAVQAGAAAEPAAPVSAWAPAWPASGQVPAALVAVLLLLVAARGLWRVLSTHVPAWHLAGLRLGLAAGALALLPVADLGAYASPEALVLALSGLLLPLPLKQHMAAQGGALLAALHRMPRLALLQAALPQRGEQCRAFVSGARYALQLFVPGGTLDVASHPRQVATSCWMQHTWLAVVAGFLLPTAAALIQHWRRGAAWPGSELALVAAMEAAAAARPGGRRRRTIAGSAEPASSDDGVSLSVAAPSSALELPASGSESLASTPSFRSGVSLSSVVSAGSGPSLSSSGGKSSSSGGKSGSSGGKSSSSSALSPRAAQQRWAMIQALRRHPEWLLQPTQTTRMQWLLLGVPLVAAVWAALEVAAKAH</sequence>
<feature type="transmembrane region" description="Helical" evidence="2">
    <location>
        <begin position="31"/>
        <end position="50"/>
    </location>
</feature>
<dbReference type="AlphaFoldDB" id="A0AAD5DGR1"/>
<evidence type="ECO:0000256" key="1">
    <source>
        <dbReference type="SAM" id="MobiDB-lite"/>
    </source>
</evidence>
<protein>
    <submittedName>
        <fullName evidence="3">Uncharacterized protein</fullName>
    </submittedName>
</protein>
<gene>
    <name evidence="3" type="ORF">COHA_010258</name>
</gene>
<keyword evidence="2" id="KW-0812">Transmembrane</keyword>
<feature type="transmembrane region" description="Helical" evidence="2">
    <location>
        <begin position="62"/>
        <end position="80"/>
    </location>
</feature>
<dbReference type="Proteomes" id="UP001205105">
    <property type="component" value="Unassembled WGS sequence"/>
</dbReference>
<feature type="compositionally biased region" description="Low complexity" evidence="1">
    <location>
        <begin position="284"/>
        <end position="299"/>
    </location>
</feature>
<feature type="region of interest" description="Disordered" evidence="1">
    <location>
        <begin position="221"/>
        <end position="244"/>
    </location>
</feature>
<feature type="transmembrane region" description="Helical" evidence="2">
    <location>
        <begin position="176"/>
        <end position="195"/>
    </location>
</feature>